<evidence type="ECO:0000256" key="1">
    <source>
        <dbReference type="SAM" id="MobiDB-lite"/>
    </source>
</evidence>
<feature type="region of interest" description="Disordered" evidence="1">
    <location>
        <begin position="569"/>
        <end position="588"/>
    </location>
</feature>
<feature type="region of interest" description="Disordered" evidence="1">
    <location>
        <begin position="758"/>
        <end position="791"/>
    </location>
</feature>
<dbReference type="RefSeq" id="WP_237821932.1">
    <property type="nucleotide sequence ID" value="NZ_JAKLTQ010000010.1"/>
</dbReference>
<dbReference type="Proteomes" id="UP001165368">
    <property type="component" value="Unassembled WGS sequence"/>
</dbReference>
<organism evidence="2 3">
    <name type="scientific">Arthrobacter hankyongi</name>
    <dbReference type="NCBI Taxonomy" id="2904801"/>
    <lineage>
        <taxon>Bacteria</taxon>
        <taxon>Bacillati</taxon>
        <taxon>Actinomycetota</taxon>
        <taxon>Actinomycetes</taxon>
        <taxon>Micrococcales</taxon>
        <taxon>Micrococcaceae</taxon>
        <taxon>Arthrobacter</taxon>
    </lineage>
</organism>
<reference evidence="2" key="1">
    <citation type="submission" date="2022-01" db="EMBL/GenBank/DDBJ databases">
        <authorList>
            <person name="Jo J.-H."/>
            <person name="Im W.-T."/>
        </authorList>
    </citation>
    <scope>NUCLEOTIDE SEQUENCE</scope>
    <source>
        <strain evidence="2">I2-34</strain>
    </source>
</reference>
<keyword evidence="3" id="KW-1185">Reference proteome</keyword>
<accession>A0ABS9L8R8</accession>
<sequence>MARVERLAGHFTPADSWEEFIAQAPIVVGESVEAMVRLLAGQDLLNVIELVRRHEIPMTVDDYRESESEQLPAVIDVVAIVALSLGQRLSPDTKPEKPTEALVSQLARHARDIVLVGIMLSKAMRDKPELGPLRDLAGQLVSHDLVVRGRHYERVSRVINREILGASGIQILLNREFGFDLSDVEQVAEAIQQCYQKSLDPLRHSLGRIHDLMESKTDPTEQEREELAKSLHAALNSPAESSTFTAGDLTHYCSVPVEKIDKILRTFSRPFATADPAQEILKLIHGVTSLSQIAALRDADGNHTILQSGISAEMVRPRLEAGLRTKQNSWQSYGRQRDNLVEKLAARELAQLFGLASPTYESLKYLTAPAGSDVSTLSADATDPKNAGQLVESDGLLVLDDVAVCLEVKAGALSEKARTGNVQRVTEDIRKTIGAATEQAQRLEELILTNGGIWRANGKWLDLSTVREVHTVVVCLEDFGPLAIAADTLVRGGILTGPTMPWIVSMHDLILIRELLDFPAQFLLYLRRRTDPATARLFVASDELDLLMWFLQGGLYFEPDPDEIHARYPLSGRPSGKDRARYRSQKPSRVGTFTDPLDAWAYYTDGTSTTPAPKPQRRDASQVQELVEFLDEDHKPGWLRFGADLLNLSGEGQATLTANVSKIVNDARQDRRFHSVVQEFVGHWGHALLFVSASAGGHDESLERLDVYMRLKKYQLKADRALGVHLDENGDVMGVFYLNGPEQDDPALDEAVTALGLRRAEGRTRAVPPSARRPTSRAPGGKRKKRQPRKR</sequence>
<protein>
    <submittedName>
        <fullName evidence="2">Uncharacterized protein</fullName>
    </submittedName>
</protein>
<feature type="compositionally biased region" description="Low complexity" evidence="1">
    <location>
        <begin position="765"/>
        <end position="779"/>
    </location>
</feature>
<proteinExistence type="predicted"/>
<gene>
    <name evidence="2" type="ORF">LVY72_14095</name>
</gene>
<comment type="caution">
    <text evidence="2">The sequence shown here is derived from an EMBL/GenBank/DDBJ whole genome shotgun (WGS) entry which is preliminary data.</text>
</comment>
<feature type="compositionally biased region" description="Basic residues" evidence="1">
    <location>
        <begin position="780"/>
        <end position="791"/>
    </location>
</feature>
<evidence type="ECO:0000313" key="3">
    <source>
        <dbReference type="Proteomes" id="UP001165368"/>
    </source>
</evidence>
<name>A0ABS9L8R8_9MICC</name>
<evidence type="ECO:0000313" key="2">
    <source>
        <dbReference type="EMBL" id="MCG2623030.1"/>
    </source>
</evidence>
<dbReference type="EMBL" id="JAKLTQ010000010">
    <property type="protein sequence ID" value="MCG2623030.1"/>
    <property type="molecule type" value="Genomic_DNA"/>
</dbReference>